<gene>
    <name evidence="3" type="ORF">HG15A2_01700</name>
</gene>
<evidence type="ECO:0008006" key="5">
    <source>
        <dbReference type="Google" id="ProtNLM"/>
    </source>
</evidence>
<dbReference type="PANTHER" id="PTHR12128">
    <property type="entry name" value="DIHYDRODIPICOLINATE SYNTHASE"/>
    <property type="match status" value="1"/>
</dbReference>
<evidence type="ECO:0000256" key="1">
    <source>
        <dbReference type="ARBA" id="ARBA00023239"/>
    </source>
</evidence>
<dbReference type="Proteomes" id="UP000319852">
    <property type="component" value="Chromosome"/>
</dbReference>
<feature type="region of interest" description="Disordered" evidence="2">
    <location>
        <begin position="1"/>
        <end position="26"/>
    </location>
</feature>
<organism evidence="3 4">
    <name type="scientific">Adhaeretor mobilis</name>
    <dbReference type="NCBI Taxonomy" id="1930276"/>
    <lineage>
        <taxon>Bacteria</taxon>
        <taxon>Pseudomonadati</taxon>
        <taxon>Planctomycetota</taxon>
        <taxon>Planctomycetia</taxon>
        <taxon>Pirellulales</taxon>
        <taxon>Lacipirellulaceae</taxon>
        <taxon>Adhaeretor</taxon>
    </lineage>
</organism>
<feature type="compositionally biased region" description="Polar residues" evidence="2">
    <location>
        <begin position="1"/>
        <end position="18"/>
    </location>
</feature>
<dbReference type="SUPFAM" id="SSF51569">
    <property type="entry name" value="Aldolase"/>
    <property type="match status" value="1"/>
</dbReference>
<dbReference type="SMART" id="SM01130">
    <property type="entry name" value="DHDPS"/>
    <property type="match status" value="1"/>
</dbReference>
<dbReference type="EMBL" id="CP036263">
    <property type="protein sequence ID" value="QDS96911.1"/>
    <property type="molecule type" value="Genomic_DNA"/>
</dbReference>
<keyword evidence="1" id="KW-0456">Lyase</keyword>
<reference evidence="3 4" key="1">
    <citation type="submission" date="2019-02" db="EMBL/GenBank/DDBJ databases">
        <title>Deep-cultivation of Planctomycetes and their phenomic and genomic characterization uncovers novel biology.</title>
        <authorList>
            <person name="Wiegand S."/>
            <person name="Jogler M."/>
            <person name="Boedeker C."/>
            <person name="Pinto D."/>
            <person name="Vollmers J."/>
            <person name="Rivas-Marin E."/>
            <person name="Kohn T."/>
            <person name="Peeters S.H."/>
            <person name="Heuer A."/>
            <person name="Rast P."/>
            <person name="Oberbeckmann S."/>
            <person name="Bunk B."/>
            <person name="Jeske O."/>
            <person name="Meyerdierks A."/>
            <person name="Storesund J.E."/>
            <person name="Kallscheuer N."/>
            <person name="Luecker S."/>
            <person name="Lage O.M."/>
            <person name="Pohl T."/>
            <person name="Merkel B.J."/>
            <person name="Hornburger P."/>
            <person name="Mueller R.-W."/>
            <person name="Bruemmer F."/>
            <person name="Labrenz M."/>
            <person name="Spormann A.M."/>
            <person name="Op den Camp H."/>
            <person name="Overmann J."/>
            <person name="Amann R."/>
            <person name="Jetten M.S.M."/>
            <person name="Mascher T."/>
            <person name="Medema M.H."/>
            <person name="Devos D.P."/>
            <person name="Kaster A.-K."/>
            <person name="Ovreas L."/>
            <person name="Rohde M."/>
            <person name="Galperin M.Y."/>
            <person name="Jogler C."/>
        </authorList>
    </citation>
    <scope>NUCLEOTIDE SEQUENCE [LARGE SCALE GENOMIC DNA]</scope>
    <source>
        <strain evidence="3 4">HG15A2</strain>
    </source>
</reference>
<evidence type="ECO:0000313" key="4">
    <source>
        <dbReference type="Proteomes" id="UP000319852"/>
    </source>
</evidence>
<dbReference type="InterPro" id="IPR002220">
    <property type="entry name" value="DapA-like"/>
</dbReference>
<dbReference type="InterPro" id="IPR013785">
    <property type="entry name" value="Aldolase_TIM"/>
</dbReference>
<dbReference type="KEGG" id="amob:HG15A2_01700"/>
<dbReference type="Gene3D" id="3.20.20.70">
    <property type="entry name" value="Aldolase class I"/>
    <property type="match status" value="1"/>
</dbReference>
<evidence type="ECO:0000313" key="3">
    <source>
        <dbReference type="EMBL" id="QDS96911.1"/>
    </source>
</evidence>
<accession>A0A517MPV5</accession>
<dbReference type="AlphaFoldDB" id="A0A517MPV5"/>
<name>A0A517MPV5_9BACT</name>
<protein>
    <recommendedName>
        <fullName evidence="5">Dihydrodipicolinate synthase family protein</fullName>
    </recommendedName>
</protein>
<proteinExistence type="predicted"/>
<evidence type="ECO:0000256" key="2">
    <source>
        <dbReference type="SAM" id="MobiDB-lite"/>
    </source>
</evidence>
<dbReference type="RefSeq" id="WP_246117845.1">
    <property type="nucleotide sequence ID" value="NZ_CP036263.1"/>
</dbReference>
<dbReference type="PANTHER" id="PTHR12128:SF51">
    <property type="entry name" value="BLL4205 PROTEIN"/>
    <property type="match status" value="1"/>
</dbReference>
<sequence length="369" mass="40538">MANSDLSNPSQESQSGPTQQQFRQQLQRGMAIPAHPLALTAERKLDERRQRGLSRYYIDSGAGGLAVGVHTTQFQIHDPKCGLLEPVLALAAEEISRANLSRETPLVPIAGICGPTEQAVQEASLARDLGYRFGLVSLAALKGQTHEQLIDHCRAVSEVIDVFGFYLQPSVGGMDLPFSFWRDFCDIPNVAAIKIAAFNRYSTSEVIRAVTESGREDIALYTGNDDNIVCDLLTEYQFLADGKNVSRRFCGGLLGQWAVWTSLAVRLQAECQQVIDAREGVPHELLATATALTDANAAIFDVAHDFHGCVPGIHEVLRRQGLLEGIWCLDENETLSPGQAKQLDRVMQSYPELSDDAFVAENLDRWLSV</sequence>
<keyword evidence="4" id="KW-1185">Reference proteome</keyword>
<dbReference type="GO" id="GO:0008840">
    <property type="term" value="F:4-hydroxy-tetrahydrodipicolinate synthase activity"/>
    <property type="evidence" value="ECO:0007669"/>
    <property type="project" value="TreeGrafter"/>
</dbReference>